<dbReference type="EMBL" id="JAAIUW010000004">
    <property type="protein sequence ID" value="KAF7835334.1"/>
    <property type="molecule type" value="Genomic_DNA"/>
</dbReference>
<accession>A0A835C9C8</accession>
<proteinExistence type="predicted"/>
<evidence type="ECO:0000313" key="2">
    <source>
        <dbReference type="Proteomes" id="UP000634136"/>
    </source>
</evidence>
<reference evidence="1" key="1">
    <citation type="submission" date="2020-09" db="EMBL/GenBank/DDBJ databases">
        <title>Genome-Enabled Discovery of Anthraquinone Biosynthesis in Senna tora.</title>
        <authorList>
            <person name="Kang S.-H."/>
            <person name="Pandey R.P."/>
            <person name="Lee C.-M."/>
            <person name="Sim J.-S."/>
            <person name="Jeong J.-T."/>
            <person name="Choi B.-S."/>
            <person name="Jung M."/>
            <person name="Ginzburg D."/>
            <person name="Zhao K."/>
            <person name="Won S.Y."/>
            <person name="Oh T.-J."/>
            <person name="Yu Y."/>
            <person name="Kim N.-H."/>
            <person name="Lee O.R."/>
            <person name="Lee T.-H."/>
            <person name="Bashyal P."/>
            <person name="Kim T.-S."/>
            <person name="Lee W.-H."/>
            <person name="Kawkins C."/>
            <person name="Kim C.-K."/>
            <person name="Kim J.S."/>
            <person name="Ahn B.O."/>
            <person name="Rhee S.Y."/>
            <person name="Sohng J.K."/>
        </authorList>
    </citation>
    <scope>NUCLEOTIDE SEQUENCE</scope>
    <source>
        <tissue evidence="1">Leaf</tissue>
    </source>
</reference>
<comment type="caution">
    <text evidence="1">The sequence shown here is derived from an EMBL/GenBank/DDBJ whole genome shotgun (WGS) entry which is preliminary data.</text>
</comment>
<sequence length="187" mass="21061">MLFCKPDPNDMAVPFFMSLNPFINDEQTWKAFSRIPSIFNHDVLNYVGTDKGVICFHTGGVDSTGYFFLWNPVTDQCVTVSFPNGITPTSVKHSGFGQWTDVSEAIYPTMSLFNSTISMNDDIYWLSKDKDEINNGCHVLIAFNLSHRSCSIVKIPFNVCCEEWTFISIDNSLGIATWFNVSASHKT</sequence>
<dbReference type="Proteomes" id="UP000634136">
    <property type="component" value="Unassembled WGS sequence"/>
</dbReference>
<name>A0A835C9C8_9FABA</name>
<organism evidence="1 2">
    <name type="scientific">Senna tora</name>
    <dbReference type="NCBI Taxonomy" id="362788"/>
    <lineage>
        <taxon>Eukaryota</taxon>
        <taxon>Viridiplantae</taxon>
        <taxon>Streptophyta</taxon>
        <taxon>Embryophyta</taxon>
        <taxon>Tracheophyta</taxon>
        <taxon>Spermatophyta</taxon>
        <taxon>Magnoliopsida</taxon>
        <taxon>eudicotyledons</taxon>
        <taxon>Gunneridae</taxon>
        <taxon>Pentapetalae</taxon>
        <taxon>rosids</taxon>
        <taxon>fabids</taxon>
        <taxon>Fabales</taxon>
        <taxon>Fabaceae</taxon>
        <taxon>Caesalpinioideae</taxon>
        <taxon>Cassia clade</taxon>
        <taxon>Senna</taxon>
    </lineage>
</organism>
<gene>
    <name evidence="1" type="ORF">G2W53_010193</name>
</gene>
<keyword evidence="2" id="KW-1185">Reference proteome</keyword>
<dbReference type="AlphaFoldDB" id="A0A835C9C8"/>
<evidence type="ECO:0000313" key="1">
    <source>
        <dbReference type="EMBL" id="KAF7835334.1"/>
    </source>
</evidence>
<protein>
    <submittedName>
        <fullName evidence="1">Uncharacterized protein</fullName>
    </submittedName>
</protein>